<evidence type="ECO:0000256" key="1">
    <source>
        <dbReference type="SAM" id="Phobius"/>
    </source>
</evidence>
<dbReference type="Proteomes" id="UP001432322">
    <property type="component" value="Unassembled WGS sequence"/>
</dbReference>
<reference evidence="2" key="1">
    <citation type="submission" date="2023-10" db="EMBL/GenBank/DDBJ databases">
        <title>Genome assembly of Pristionchus species.</title>
        <authorList>
            <person name="Yoshida K."/>
            <person name="Sommer R.J."/>
        </authorList>
    </citation>
    <scope>NUCLEOTIDE SEQUENCE</scope>
    <source>
        <strain evidence="2">RS5133</strain>
    </source>
</reference>
<feature type="non-terminal residue" evidence="2">
    <location>
        <position position="112"/>
    </location>
</feature>
<name>A0AAV5V7J3_9BILA</name>
<protein>
    <submittedName>
        <fullName evidence="2">Uncharacterized protein</fullName>
    </submittedName>
</protein>
<evidence type="ECO:0000313" key="2">
    <source>
        <dbReference type="EMBL" id="GMT14515.1"/>
    </source>
</evidence>
<comment type="caution">
    <text evidence="2">The sequence shown here is derived from an EMBL/GenBank/DDBJ whole genome shotgun (WGS) entry which is preliminary data.</text>
</comment>
<keyword evidence="3" id="KW-1185">Reference proteome</keyword>
<feature type="transmembrane region" description="Helical" evidence="1">
    <location>
        <begin position="62"/>
        <end position="91"/>
    </location>
</feature>
<feature type="non-terminal residue" evidence="2">
    <location>
        <position position="1"/>
    </location>
</feature>
<dbReference type="EMBL" id="BTSY01000002">
    <property type="protein sequence ID" value="GMT14515.1"/>
    <property type="molecule type" value="Genomic_DNA"/>
</dbReference>
<keyword evidence="1" id="KW-0472">Membrane</keyword>
<organism evidence="2 3">
    <name type="scientific">Pristionchus fissidentatus</name>
    <dbReference type="NCBI Taxonomy" id="1538716"/>
    <lineage>
        <taxon>Eukaryota</taxon>
        <taxon>Metazoa</taxon>
        <taxon>Ecdysozoa</taxon>
        <taxon>Nematoda</taxon>
        <taxon>Chromadorea</taxon>
        <taxon>Rhabditida</taxon>
        <taxon>Rhabditina</taxon>
        <taxon>Diplogasteromorpha</taxon>
        <taxon>Diplogasteroidea</taxon>
        <taxon>Neodiplogasteridae</taxon>
        <taxon>Pristionchus</taxon>
    </lineage>
</organism>
<keyword evidence="1" id="KW-0812">Transmembrane</keyword>
<accession>A0AAV5V7J3</accession>
<dbReference type="AlphaFoldDB" id="A0AAV5V7J3"/>
<sequence>WIGIECDLRRRSNCLCLFLDIIEFCQKTLDSDLKSIVNEFFEDCLVLWSLRHSSLSLRASSWFLLSLCTCVHLSSVVVSIIAFFLLCRWLLSPCSFGRHQSVRMSEPSSENE</sequence>
<gene>
    <name evidence="2" type="ORF">PFISCL1PPCAC_5812</name>
</gene>
<evidence type="ECO:0000313" key="3">
    <source>
        <dbReference type="Proteomes" id="UP001432322"/>
    </source>
</evidence>
<keyword evidence="1" id="KW-1133">Transmembrane helix</keyword>
<proteinExistence type="predicted"/>